<organism evidence="1 2">
    <name type="scientific">Streptomyces echinoruber</name>
    <dbReference type="NCBI Taxonomy" id="68898"/>
    <lineage>
        <taxon>Bacteria</taxon>
        <taxon>Bacillati</taxon>
        <taxon>Actinomycetota</taxon>
        <taxon>Actinomycetes</taxon>
        <taxon>Kitasatosporales</taxon>
        <taxon>Streptomycetaceae</taxon>
        <taxon>Streptomyces</taxon>
    </lineage>
</organism>
<dbReference type="AlphaFoldDB" id="A0A918RQJ6"/>
<evidence type="ECO:0000313" key="2">
    <source>
        <dbReference type="Proteomes" id="UP000623010"/>
    </source>
</evidence>
<name>A0A918RQJ6_9ACTN</name>
<keyword evidence="2" id="KW-1185">Reference proteome</keyword>
<sequence>MVIGGCCPSVCSTALGTVDVMGYGLLARKPVKPVKRLVKRLRGKAG</sequence>
<accession>A0A918RQJ6</accession>
<comment type="caution">
    <text evidence="1">The sequence shown here is derived from an EMBL/GenBank/DDBJ whole genome shotgun (WGS) entry which is preliminary data.</text>
</comment>
<dbReference type="Proteomes" id="UP000623010">
    <property type="component" value="Unassembled WGS sequence"/>
</dbReference>
<protein>
    <submittedName>
        <fullName evidence="1">Uncharacterized protein</fullName>
    </submittedName>
</protein>
<proteinExistence type="predicted"/>
<dbReference type="EMBL" id="BMWH01000024">
    <property type="protein sequence ID" value="GHA04977.1"/>
    <property type="molecule type" value="Genomic_DNA"/>
</dbReference>
<evidence type="ECO:0000313" key="1">
    <source>
        <dbReference type="EMBL" id="GHA04977.1"/>
    </source>
</evidence>
<reference evidence="1" key="2">
    <citation type="submission" date="2020-09" db="EMBL/GenBank/DDBJ databases">
        <authorList>
            <person name="Sun Q."/>
            <person name="Ohkuma M."/>
        </authorList>
    </citation>
    <scope>NUCLEOTIDE SEQUENCE</scope>
    <source>
        <strain evidence="1">JCM 5016</strain>
    </source>
</reference>
<reference evidence="1" key="1">
    <citation type="journal article" date="2014" name="Int. J. Syst. Evol. Microbiol.">
        <title>Complete genome sequence of Corynebacterium casei LMG S-19264T (=DSM 44701T), isolated from a smear-ripened cheese.</title>
        <authorList>
            <consortium name="US DOE Joint Genome Institute (JGI-PGF)"/>
            <person name="Walter F."/>
            <person name="Albersmeier A."/>
            <person name="Kalinowski J."/>
            <person name="Ruckert C."/>
        </authorList>
    </citation>
    <scope>NUCLEOTIDE SEQUENCE</scope>
    <source>
        <strain evidence="1">JCM 5016</strain>
    </source>
</reference>
<gene>
    <name evidence="1" type="ORF">GCM10010389_50660</name>
</gene>